<reference evidence="2" key="2">
    <citation type="submission" date="2020-08" db="EMBL/GenBank/DDBJ databases">
        <title>Draft Genome Sequence of Cumin Blight Pathogen Alternaria burnsii.</title>
        <authorList>
            <person name="Feng Z."/>
        </authorList>
    </citation>
    <scope>NUCLEOTIDE SEQUENCE</scope>
    <source>
        <strain evidence="2">CBS107.38</strain>
    </source>
</reference>
<dbReference type="GeneID" id="62200462"/>
<evidence type="ECO:0008006" key="4">
    <source>
        <dbReference type="Google" id="ProtNLM"/>
    </source>
</evidence>
<organism evidence="2 3">
    <name type="scientific">Alternaria burnsii</name>
    <dbReference type="NCBI Taxonomy" id="1187904"/>
    <lineage>
        <taxon>Eukaryota</taxon>
        <taxon>Fungi</taxon>
        <taxon>Dikarya</taxon>
        <taxon>Ascomycota</taxon>
        <taxon>Pezizomycotina</taxon>
        <taxon>Dothideomycetes</taxon>
        <taxon>Pleosporomycetidae</taxon>
        <taxon>Pleosporales</taxon>
        <taxon>Pleosporineae</taxon>
        <taxon>Pleosporaceae</taxon>
        <taxon>Alternaria</taxon>
        <taxon>Alternaria sect. Alternaria</taxon>
    </lineage>
</organism>
<keyword evidence="3" id="KW-1185">Reference proteome</keyword>
<reference evidence="2" key="1">
    <citation type="submission" date="2020-01" db="EMBL/GenBank/DDBJ databases">
        <authorList>
            <person name="Feng Z.H.Z."/>
        </authorList>
    </citation>
    <scope>NUCLEOTIDE SEQUENCE</scope>
    <source>
        <strain evidence="2">CBS107.38</strain>
    </source>
</reference>
<protein>
    <recommendedName>
        <fullName evidence="4">Secreted protein</fullName>
    </recommendedName>
</protein>
<sequence length="171" mass="17892">MHFSAFFVVLSALVITSLAMPAPETTAEALPVPATMAVAAEIPYQTAGPFAGTLPPNFAKIWVFTGLECGIRDGPSYNMFFWSGDDRCIPFRNVGSIIAWYKSSIGPEGICAAKAHSVPDPIHADGALCPVELGVLDKGSPAGGDAAPLLSDWAFVPNDTVAIVAGDRERG</sequence>
<gene>
    <name evidence="2" type="ORF">GT037_002237</name>
</gene>
<dbReference type="Proteomes" id="UP000596902">
    <property type="component" value="Unassembled WGS sequence"/>
</dbReference>
<proteinExistence type="predicted"/>
<comment type="caution">
    <text evidence="2">The sequence shown here is derived from an EMBL/GenBank/DDBJ whole genome shotgun (WGS) entry which is preliminary data.</text>
</comment>
<dbReference type="AlphaFoldDB" id="A0A8H7BA03"/>
<keyword evidence="1" id="KW-0732">Signal</keyword>
<feature type="signal peptide" evidence="1">
    <location>
        <begin position="1"/>
        <end position="19"/>
    </location>
</feature>
<accession>A0A8H7BA03</accession>
<evidence type="ECO:0000313" key="2">
    <source>
        <dbReference type="EMBL" id="KAF7680586.1"/>
    </source>
</evidence>
<evidence type="ECO:0000313" key="3">
    <source>
        <dbReference type="Proteomes" id="UP000596902"/>
    </source>
</evidence>
<name>A0A8H7BA03_9PLEO</name>
<feature type="chain" id="PRO_5034118191" description="Secreted protein" evidence="1">
    <location>
        <begin position="20"/>
        <end position="171"/>
    </location>
</feature>
<dbReference type="EMBL" id="JAAABM010000002">
    <property type="protein sequence ID" value="KAF7680586.1"/>
    <property type="molecule type" value="Genomic_DNA"/>
</dbReference>
<dbReference type="RefSeq" id="XP_038790576.1">
    <property type="nucleotide sequence ID" value="XM_038927284.1"/>
</dbReference>
<evidence type="ECO:0000256" key="1">
    <source>
        <dbReference type="SAM" id="SignalP"/>
    </source>
</evidence>